<protein>
    <submittedName>
        <fullName evidence="2">Uncharacterized protein</fullName>
    </submittedName>
</protein>
<feature type="signal peptide" evidence="1">
    <location>
        <begin position="1"/>
        <end position="19"/>
    </location>
</feature>
<accession>A0A8J3AH12</accession>
<name>A0A8J3AH12_9BACI</name>
<evidence type="ECO:0000256" key="1">
    <source>
        <dbReference type="SAM" id="SignalP"/>
    </source>
</evidence>
<dbReference type="RefSeq" id="WP_158093156.1">
    <property type="nucleotide sequence ID" value="NZ_BMHB01000001.1"/>
</dbReference>
<keyword evidence="3" id="KW-1185">Reference proteome</keyword>
<dbReference type="EMBL" id="BMHB01000001">
    <property type="protein sequence ID" value="GGI13193.1"/>
    <property type="molecule type" value="Genomic_DNA"/>
</dbReference>
<sequence length="50" mass="5485">MKKLLVVFGLILIVTLNFTSQETTSNDVSLSETSGEFQMIQLSNKVLPGI</sequence>
<dbReference type="Proteomes" id="UP000626244">
    <property type="component" value="Unassembled WGS sequence"/>
</dbReference>
<proteinExistence type="predicted"/>
<dbReference type="AlphaFoldDB" id="A0A8J3AH12"/>
<gene>
    <name evidence="2" type="ORF">GCM10007380_16690</name>
</gene>
<feature type="chain" id="PRO_5038459398" evidence="1">
    <location>
        <begin position="20"/>
        <end position="50"/>
    </location>
</feature>
<reference evidence="3" key="1">
    <citation type="journal article" date="2019" name="Int. J. Syst. Evol. Microbiol.">
        <title>The Global Catalogue of Microorganisms (GCM) 10K type strain sequencing project: providing services to taxonomists for standard genome sequencing and annotation.</title>
        <authorList>
            <consortium name="The Broad Institute Genomics Platform"/>
            <consortium name="The Broad Institute Genome Sequencing Center for Infectious Disease"/>
            <person name="Wu L."/>
            <person name="Ma J."/>
        </authorList>
    </citation>
    <scope>NUCLEOTIDE SEQUENCE [LARGE SCALE GENOMIC DNA]</scope>
    <source>
        <strain evidence="3">CGMCC 1.14993</strain>
    </source>
</reference>
<organism evidence="2 3">
    <name type="scientific">Gottfriedia solisilvae</name>
    <dbReference type="NCBI Taxonomy" id="1516104"/>
    <lineage>
        <taxon>Bacteria</taxon>
        <taxon>Bacillati</taxon>
        <taxon>Bacillota</taxon>
        <taxon>Bacilli</taxon>
        <taxon>Bacillales</taxon>
        <taxon>Bacillaceae</taxon>
        <taxon>Gottfriedia</taxon>
    </lineage>
</organism>
<comment type="caution">
    <text evidence="2">The sequence shown here is derived from an EMBL/GenBank/DDBJ whole genome shotgun (WGS) entry which is preliminary data.</text>
</comment>
<evidence type="ECO:0000313" key="2">
    <source>
        <dbReference type="EMBL" id="GGI13193.1"/>
    </source>
</evidence>
<evidence type="ECO:0000313" key="3">
    <source>
        <dbReference type="Proteomes" id="UP000626244"/>
    </source>
</evidence>
<keyword evidence="1" id="KW-0732">Signal</keyword>